<keyword evidence="6" id="KW-1185">Reference proteome</keyword>
<gene>
    <name evidence="5" type="ORF">EI71_00452</name>
</gene>
<evidence type="ECO:0000313" key="5">
    <source>
        <dbReference type="EMBL" id="RIA78140.1"/>
    </source>
</evidence>
<dbReference type="PANTHER" id="PTHR38445:SF9">
    <property type="entry name" value="HTH-TYPE TRANSCRIPTIONAL REPRESSOR YTRA"/>
    <property type="match status" value="1"/>
</dbReference>
<sequence length="118" mass="13616">MEINNTGNVFEQIVNYYRKYISLGLLEENDRMPSCRELAIKIGVNHKTVDKAYQELVKEGLIYNVPKKGFFVRGKVVQKENKMAKEVILNLKNQGVEKGELLSIIEKVYGGESDDWNY</sequence>
<feature type="domain" description="HTH gntR-type" evidence="4">
    <location>
        <begin position="7"/>
        <end position="75"/>
    </location>
</feature>
<evidence type="ECO:0000256" key="1">
    <source>
        <dbReference type="ARBA" id="ARBA00023015"/>
    </source>
</evidence>
<dbReference type="EMBL" id="QXEV01000003">
    <property type="protein sequence ID" value="RIA78140.1"/>
    <property type="molecule type" value="Genomic_DNA"/>
</dbReference>
<dbReference type="FunCoup" id="A0A397RUX8">
    <property type="interactions" value="96"/>
</dbReference>
<reference evidence="5 6" key="1">
    <citation type="submission" date="2018-08" db="EMBL/GenBank/DDBJ databases">
        <title>Genomic Encyclopedia of Archaeal and Bacterial Type Strains, Phase II (KMG-II): from individual species to whole genera.</title>
        <authorList>
            <person name="Goeker M."/>
        </authorList>
    </citation>
    <scope>NUCLEOTIDE SEQUENCE [LARGE SCALE GENOMIC DNA]</scope>
    <source>
        <strain evidence="5 6">ATCC 27112</strain>
    </source>
</reference>
<accession>A0A397RUX8</accession>
<dbReference type="GO" id="GO:0003700">
    <property type="term" value="F:DNA-binding transcription factor activity"/>
    <property type="evidence" value="ECO:0007669"/>
    <property type="project" value="InterPro"/>
</dbReference>
<protein>
    <submittedName>
        <fullName evidence="5">GntR family transcriptional regulator</fullName>
    </submittedName>
</protein>
<comment type="caution">
    <text evidence="5">The sequence shown here is derived from an EMBL/GenBank/DDBJ whole genome shotgun (WGS) entry which is preliminary data.</text>
</comment>
<dbReference type="AlphaFoldDB" id="A0A397RUX8"/>
<dbReference type="PRINTS" id="PR00035">
    <property type="entry name" value="HTHGNTR"/>
</dbReference>
<dbReference type="InterPro" id="IPR036388">
    <property type="entry name" value="WH-like_DNA-bd_sf"/>
</dbReference>
<dbReference type="SMART" id="SM00345">
    <property type="entry name" value="HTH_GNTR"/>
    <property type="match status" value="1"/>
</dbReference>
<dbReference type="InterPro" id="IPR000524">
    <property type="entry name" value="Tscrpt_reg_HTH_GntR"/>
</dbReference>
<evidence type="ECO:0000256" key="2">
    <source>
        <dbReference type="ARBA" id="ARBA00023125"/>
    </source>
</evidence>
<organism evidence="5 6">
    <name type="scientific">Anaeroplasma bactoclasticum</name>
    <dbReference type="NCBI Taxonomy" id="2088"/>
    <lineage>
        <taxon>Bacteria</taxon>
        <taxon>Bacillati</taxon>
        <taxon>Mycoplasmatota</taxon>
        <taxon>Mollicutes</taxon>
        <taxon>Anaeroplasmatales</taxon>
        <taxon>Anaeroplasmataceae</taxon>
        <taxon>Anaeroplasma</taxon>
    </lineage>
</organism>
<keyword evidence="3" id="KW-0804">Transcription</keyword>
<evidence type="ECO:0000256" key="3">
    <source>
        <dbReference type="ARBA" id="ARBA00023163"/>
    </source>
</evidence>
<dbReference type="Pfam" id="PF00392">
    <property type="entry name" value="GntR"/>
    <property type="match status" value="1"/>
</dbReference>
<evidence type="ECO:0000259" key="4">
    <source>
        <dbReference type="PROSITE" id="PS50949"/>
    </source>
</evidence>
<dbReference type="Proteomes" id="UP000266506">
    <property type="component" value="Unassembled WGS sequence"/>
</dbReference>
<proteinExistence type="predicted"/>
<dbReference type="CDD" id="cd07377">
    <property type="entry name" value="WHTH_GntR"/>
    <property type="match status" value="1"/>
</dbReference>
<dbReference type="PROSITE" id="PS50949">
    <property type="entry name" value="HTH_GNTR"/>
    <property type="match status" value="1"/>
</dbReference>
<keyword evidence="1" id="KW-0805">Transcription regulation</keyword>
<dbReference type="SUPFAM" id="SSF46785">
    <property type="entry name" value="Winged helix' DNA-binding domain"/>
    <property type="match status" value="1"/>
</dbReference>
<dbReference type="InParanoid" id="A0A397RUX8"/>
<name>A0A397RUX8_9MOLU</name>
<keyword evidence="2" id="KW-0238">DNA-binding</keyword>
<dbReference type="Gene3D" id="1.10.10.10">
    <property type="entry name" value="Winged helix-like DNA-binding domain superfamily/Winged helix DNA-binding domain"/>
    <property type="match status" value="1"/>
</dbReference>
<dbReference type="InterPro" id="IPR036390">
    <property type="entry name" value="WH_DNA-bd_sf"/>
</dbReference>
<evidence type="ECO:0000313" key="6">
    <source>
        <dbReference type="Proteomes" id="UP000266506"/>
    </source>
</evidence>
<dbReference type="GO" id="GO:0003677">
    <property type="term" value="F:DNA binding"/>
    <property type="evidence" value="ECO:0007669"/>
    <property type="project" value="UniProtKB-KW"/>
</dbReference>
<dbReference type="PANTHER" id="PTHR38445">
    <property type="entry name" value="HTH-TYPE TRANSCRIPTIONAL REPRESSOR YTRA"/>
    <property type="match status" value="1"/>
</dbReference>